<dbReference type="AlphaFoldDB" id="A0A2C9KUE0"/>
<dbReference type="PANTHER" id="PTHR43201:SF32">
    <property type="entry name" value="2-SUCCINYLBENZOATE--COA LIGASE, CHLOROPLASTIC_PEROXISOMAL"/>
    <property type="match status" value="1"/>
</dbReference>
<reference evidence="2" key="1">
    <citation type="submission" date="2020-05" db="UniProtKB">
        <authorList>
            <consortium name="EnsemblMetazoa"/>
        </authorList>
    </citation>
    <scope>IDENTIFICATION</scope>
    <source>
        <strain evidence="2">BB02</strain>
    </source>
</reference>
<dbReference type="Pfam" id="PF13193">
    <property type="entry name" value="AMP-binding_C"/>
    <property type="match status" value="1"/>
</dbReference>
<dbReference type="EnsemblMetazoa" id="BGLB023657-RA">
    <property type="protein sequence ID" value="BGLB023657-PA"/>
    <property type="gene ID" value="BGLB023657"/>
</dbReference>
<dbReference type="InterPro" id="IPR025110">
    <property type="entry name" value="AMP-bd_C"/>
</dbReference>
<dbReference type="InterPro" id="IPR045851">
    <property type="entry name" value="AMP-bd_C_sf"/>
</dbReference>
<dbReference type="Gene3D" id="3.40.50.12780">
    <property type="entry name" value="N-terminal domain of ligase-like"/>
    <property type="match status" value="1"/>
</dbReference>
<dbReference type="PANTHER" id="PTHR43201">
    <property type="entry name" value="ACYL-COA SYNTHETASE"/>
    <property type="match status" value="1"/>
</dbReference>
<dbReference type="GO" id="GO:0006631">
    <property type="term" value="P:fatty acid metabolic process"/>
    <property type="evidence" value="ECO:0007669"/>
    <property type="project" value="TreeGrafter"/>
</dbReference>
<gene>
    <name evidence="2" type="primary">106066560</name>
</gene>
<sequence length="185" mass="21193">MSKTFMITGPDVFKGYYNRLTSPDPQTVKAFTSDGWFKMEDYGYIDKDGNVFVLGRTKDIIIYGAESLYPGWMEKKLMEHSDVLEAILVPVSDPLLYQNICACVKIKRDSKLNEDQLRKYCDQIFLPNPVSEETPKPQYFIITKGDFPEMSTGKPNKKRLREMAESMFGYDKKVILSVAAPESET</sequence>
<organism evidence="2 3">
    <name type="scientific">Biomphalaria glabrata</name>
    <name type="common">Bloodfluke planorb</name>
    <name type="synonym">Freshwater snail</name>
    <dbReference type="NCBI Taxonomy" id="6526"/>
    <lineage>
        <taxon>Eukaryota</taxon>
        <taxon>Metazoa</taxon>
        <taxon>Spiralia</taxon>
        <taxon>Lophotrochozoa</taxon>
        <taxon>Mollusca</taxon>
        <taxon>Gastropoda</taxon>
        <taxon>Heterobranchia</taxon>
        <taxon>Euthyneura</taxon>
        <taxon>Panpulmonata</taxon>
        <taxon>Hygrophila</taxon>
        <taxon>Lymnaeoidea</taxon>
        <taxon>Planorbidae</taxon>
        <taxon>Biomphalaria</taxon>
    </lineage>
</organism>
<evidence type="ECO:0000259" key="1">
    <source>
        <dbReference type="Pfam" id="PF13193"/>
    </source>
</evidence>
<dbReference type="STRING" id="6526.A0A2C9KUE0"/>
<evidence type="ECO:0000313" key="2">
    <source>
        <dbReference type="EnsemblMetazoa" id="BGLB023657-PA"/>
    </source>
</evidence>
<dbReference type="VEuPathDB" id="VectorBase:BGLAX_049276"/>
<dbReference type="InterPro" id="IPR042099">
    <property type="entry name" value="ANL_N_sf"/>
</dbReference>
<dbReference type="Proteomes" id="UP000076420">
    <property type="component" value="Unassembled WGS sequence"/>
</dbReference>
<feature type="domain" description="AMP-binding enzyme C-terminal" evidence="1">
    <location>
        <begin position="73"/>
        <end position="154"/>
    </location>
</feature>
<dbReference type="Gene3D" id="3.30.300.30">
    <property type="match status" value="1"/>
</dbReference>
<dbReference type="KEGG" id="bgt:106066560"/>
<dbReference type="GO" id="GO:0031956">
    <property type="term" value="F:medium-chain fatty acid-CoA ligase activity"/>
    <property type="evidence" value="ECO:0007669"/>
    <property type="project" value="TreeGrafter"/>
</dbReference>
<name>A0A2C9KUE0_BIOGL</name>
<protein>
    <recommendedName>
        <fullName evidence="1">AMP-binding enzyme C-terminal domain-containing protein</fullName>
    </recommendedName>
</protein>
<dbReference type="VEuPathDB" id="VectorBase:BGLB023657"/>
<accession>A0A2C9KUE0</accession>
<proteinExistence type="predicted"/>
<evidence type="ECO:0000313" key="3">
    <source>
        <dbReference type="Proteomes" id="UP000076420"/>
    </source>
</evidence>
<dbReference type="SUPFAM" id="SSF56801">
    <property type="entry name" value="Acetyl-CoA synthetase-like"/>
    <property type="match status" value="1"/>
</dbReference>